<proteinExistence type="predicted"/>
<evidence type="ECO:0000313" key="8">
    <source>
        <dbReference type="EMBL" id="MEE2526006.1"/>
    </source>
</evidence>
<protein>
    <submittedName>
        <fullName evidence="8">Lipoprotein</fullName>
    </submittedName>
</protein>
<evidence type="ECO:0000313" key="9">
    <source>
        <dbReference type="Proteomes" id="UP001354971"/>
    </source>
</evidence>
<dbReference type="NCBIfam" id="NF047847">
    <property type="entry name" value="SS_mature_LptM"/>
    <property type="match status" value="1"/>
</dbReference>
<evidence type="ECO:0000256" key="6">
    <source>
        <dbReference type="ARBA" id="ARBA00023288"/>
    </source>
</evidence>
<dbReference type="PROSITE" id="PS51257">
    <property type="entry name" value="PROKAR_LIPOPROTEIN"/>
    <property type="match status" value="1"/>
</dbReference>
<organism evidence="8 9">
    <name type="scientific">Hyphobacterium lacteum</name>
    <dbReference type="NCBI Taxonomy" id="3116575"/>
    <lineage>
        <taxon>Bacteria</taxon>
        <taxon>Pseudomonadati</taxon>
        <taxon>Pseudomonadota</taxon>
        <taxon>Alphaproteobacteria</taxon>
        <taxon>Maricaulales</taxon>
        <taxon>Maricaulaceae</taxon>
        <taxon>Hyphobacterium</taxon>
    </lineage>
</organism>
<comment type="caution">
    <text evidence="8">The sequence shown here is derived from an EMBL/GenBank/DDBJ whole genome shotgun (WGS) entry which is preliminary data.</text>
</comment>
<accession>A0ABU7LQU4</accession>
<keyword evidence="5" id="KW-0998">Cell outer membrane</keyword>
<evidence type="ECO:0000256" key="5">
    <source>
        <dbReference type="ARBA" id="ARBA00023237"/>
    </source>
</evidence>
<keyword evidence="9" id="KW-1185">Reference proteome</keyword>
<evidence type="ECO:0000256" key="4">
    <source>
        <dbReference type="ARBA" id="ARBA00023139"/>
    </source>
</evidence>
<dbReference type="InterPro" id="IPR032831">
    <property type="entry name" value="LptM_cons"/>
</dbReference>
<keyword evidence="2" id="KW-0732">Signal</keyword>
<keyword evidence="3" id="KW-0472">Membrane</keyword>
<evidence type="ECO:0000256" key="7">
    <source>
        <dbReference type="SAM" id="MobiDB-lite"/>
    </source>
</evidence>
<reference evidence="8 9" key="1">
    <citation type="submission" date="2024-01" db="EMBL/GenBank/DDBJ databases">
        <title>Hyphobacterium bacterium isolated from marine sediment.</title>
        <authorList>
            <person name="Zhao S."/>
        </authorList>
    </citation>
    <scope>NUCLEOTIDE SEQUENCE [LARGE SCALE GENOMIC DNA]</scope>
    <source>
        <strain evidence="9">HN65</strain>
    </source>
</reference>
<keyword evidence="4" id="KW-0564">Palmitate</keyword>
<feature type="region of interest" description="Disordered" evidence="7">
    <location>
        <begin position="23"/>
        <end position="42"/>
    </location>
</feature>
<sequence length="42" mass="4316">MKKLVTLIVIIGGLTVAGCGLRGDLERPPPAWGGPEQAQDAS</sequence>
<dbReference type="EMBL" id="JAZDRP010000003">
    <property type="protein sequence ID" value="MEE2526006.1"/>
    <property type="molecule type" value="Genomic_DNA"/>
</dbReference>
<comment type="subcellular location">
    <subcellularLocation>
        <location evidence="1">Cell outer membrane</location>
        <topology evidence="1">Lipid-anchor</topology>
    </subcellularLocation>
</comment>
<name>A0ABU7LQU4_9PROT</name>
<dbReference type="RefSeq" id="WP_330198665.1">
    <property type="nucleotide sequence ID" value="NZ_JAZDRP010000003.1"/>
</dbReference>
<keyword evidence="6 8" id="KW-0449">Lipoprotein</keyword>
<gene>
    <name evidence="8" type="ORF">V0U79_06475</name>
</gene>
<evidence type="ECO:0000256" key="1">
    <source>
        <dbReference type="ARBA" id="ARBA00004459"/>
    </source>
</evidence>
<evidence type="ECO:0000256" key="2">
    <source>
        <dbReference type="ARBA" id="ARBA00022729"/>
    </source>
</evidence>
<dbReference type="Proteomes" id="UP001354971">
    <property type="component" value="Unassembled WGS sequence"/>
</dbReference>
<evidence type="ECO:0000256" key="3">
    <source>
        <dbReference type="ARBA" id="ARBA00023136"/>
    </source>
</evidence>